<feature type="binding site" evidence="8">
    <location>
        <position position="134"/>
    </location>
    <ligand>
        <name>ATP</name>
        <dbReference type="ChEBI" id="CHEBI:30616"/>
    </ligand>
</feature>
<dbReference type="EMBL" id="JARFYM010000027">
    <property type="protein sequence ID" value="MDL2402287.1"/>
    <property type="molecule type" value="Genomic_DNA"/>
</dbReference>
<gene>
    <name evidence="8" type="primary">ydiU</name>
    <name evidence="8" type="synonym">selO</name>
    <name evidence="9" type="ORF">PY649_25610</name>
</gene>
<keyword evidence="7 8" id="KW-0460">Magnesium</keyword>
<comment type="catalytic activity">
    <reaction evidence="8">
        <text>L-tyrosyl-[protein] + ATP = O-(5'-adenylyl)-L-tyrosyl-[protein] + diphosphate</text>
        <dbReference type="Rhea" id="RHEA:54288"/>
        <dbReference type="Rhea" id="RHEA-COMP:10136"/>
        <dbReference type="Rhea" id="RHEA-COMP:13846"/>
        <dbReference type="ChEBI" id="CHEBI:30616"/>
        <dbReference type="ChEBI" id="CHEBI:33019"/>
        <dbReference type="ChEBI" id="CHEBI:46858"/>
        <dbReference type="ChEBI" id="CHEBI:83624"/>
        <dbReference type="EC" id="2.7.7.108"/>
    </reaction>
</comment>
<comment type="catalytic activity">
    <reaction evidence="8">
        <text>L-seryl-[protein] + UTP = O-(5'-uridylyl)-L-seryl-[protein] + diphosphate</text>
        <dbReference type="Rhea" id="RHEA:64604"/>
        <dbReference type="Rhea" id="RHEA-COMP:9863"/>
        <dbReference type="Rhea" id="RHEA-COMP:16635"/>
        <dbReference type="ChEBI" id="CHEBI:29999"/>
        <dbReference type="ChEBI" id="CHEBI:33019"/>
        <dbReference type="ChEBI" id="CHEBI:46398"/>
        <dbReference type="ChEBI" id="CHEBI:156051"/>
    </reaction>
</comment>
<evidence type="ECO:0000256" key="7">
    <source>
        <dbReference type="ARBA" id="ARBA00022842"/>
    </source>
</evidence>
<dbReference type="Pfam" id="PF02696">
    <property type="entry name" value="SelO"/>
    <property type="match status" value="1"/>
</dbReference>
<sequence>MSSPLHDKVAFDAPPIPFDNSYAHLPPQFFAEQAPAPVGAPQLIKFNRALAHDLGLDVDALERDGAAIFSGSKLLPGSQPIAMAYAGHQFGGFVPQLGDGRAILLGEVVDGSGRRHDIQLKGSGPTPFSRRGDGRAALGPVLREYIVSEAMYALGIPTTRALAAVTTGEPVYREEVLPGAVFTRVAASHIRVGTFQYFAARGDTDSLRILADYVVDRHYPEIKDRKNRYLALLEAVAARQAALIARWLHVGFIHGVMNTDNMTISGETIDYGPCAFVDTYHSAAVFSSIDHHGRYAYANQPAIGQWNIARLGETLLSLIDPSLDAAVDLANAVIKAYGERFQTHWLAGMRAKLGLATEEDDDLDLIQALLALMQQQQADFTLTFRRLSDLAESDGGEATFAGSFKDPNSAAPWLARWRERIKRESQLPNDRARGMRGVNPAFIPRNHRIEQSIEAALEDGDFSLFEALLTVLARPYEDQPAFAPYAEPPQPAERVLQTFCGT</sequence>
<protein>
    <recommendedName>
        <fullName evidence="8">Protein nucleotidyltransferase YdiU</fullName>
        <ecNumber evidence="8">2.7.7.-</ecNumber>
    </recommendedName>
    <alternativeName>
        <fullName evidence="8">Protein adenylyltransferase YdiU</fullName>
        <ecNumber evidence="8">2.7.7.108</ecNumber>
    </alternativeName>
    <alternativeName>
        <fullName evidence="8">Protein uridylyltransferase YdiU</fullName>
        <ecNumber evidence="8">2.7.7.-</ecNumber>
    </alternativeName>
</protein>
<comment type="catalytic activity">
    <reaction evidence="8">
        <text>L-seryl-[protein] + ATP = 3-O-(5'-adenylyl)-L-seryl-[protein] + diphosphate</text>
        <dbReference type="Rhea" id="RHEA:58120"/>
        <dbReference type="Rhea" id="RHEA-COMP:9863"/>
        <dbReference type="Rhea" id="RHEA-COMP:15073"/>
        <dbReference type="ChEBI" id="CHEBI:29999"/>
        <dbReference type="ChEBI" id="CHEBI:30616"/>
        <dbReference type="ChEBI" id="CHEBI:33019"/>
        <dbReference type="ChEBI" id="CHEBI:142516"/>
        <dbReference type="EC" id="2.7.7.108"/>
    </reaction>
</comment>
<feature type="binding site" evidence="8">
    <location>
        <position position="270"/>
    </location>
    <ligand>
        <name>Mg(2+)</name>
        <dbReference type="ChEBI" id="CHEBI:18420"/>
    </ligand>
</feature>
<keyword evidence="8" id="KW-0464">Manganese</keyword>
<keyword evidence="3 8" id="KW-0548">Nucleotidyltransferase</keyword>
<dbReference type="SUPFAM" id="SSF56112">
    <property type="entry name" value="Protein kinase-like (PK-like)"/>
    <property type="match status" value="1"/>
</dbReference>
<evidence type="ECO:0000256" key="5">
    <source>
        <dbReference type="ARBA" id="ARBA00022741"/>
    </source>
</evidence>
<dbReference type="PANTHER" id="PTHR32057">
    <property type="entry name" value="PROTEIN ADENYLYLTRANSFERASE SELO, MITOCHONDRIAL"/>
    <property type="match status" value="1"/>
</dbReference>
<keyword evidence="2 8" id="KW-0808">Transferase</keyword>
<feature type="binding site" evidence="8">
    <location>
        <position position="98"/>
    </location>
    <ligand>
        <name>ATP</name>
        <dbReference type="ChEBI" id="CHEBI:30616"/>
    </ligand>
</feature>
<dbReference type="RefSeq" id="WP_285871661.1">
    <property type="nucleotide sequence ID" value="NZ_JARFYM010000027.1"/>
</dbReference>
<comment type="caution">
    <text evidence="9">The sequence shown here is derived from an EMBL/GenBank/DDBJ whole genome shotgun (WGS) entry which is preliminary data.</text>
</comment>
<reference evidence="9" key="1">
    <citation type="submission" date="2023-06" db="EMBL/GenBank/DDBJ databases">
        <title>Phylogenetic Diversity of Rhizobium strains.</title>
        <authorList>
            <person name="Moura F.T."/>
            <person name="Helene L.C.F."/>
            <person name="Hungria M."/>
        </authorList>
    </citation>
    <scope>NUCLEOTIDE SEQUENCE</scope>
    <source>
        <strain evidence="9">CCGE526</strain>
    </source>
</reference>
<keyword evidence="6 8" id="KW-0067">ATP-binding</keyword>
<comment type="catalytic activity">
    <reaction evidence="8">
        <text>L-threonyl-[protein] + ATP = 3-O-(5'-adenylyl)-L-threonyl-[protein] + diphosphate</text>
        <dbReference type="Rhea" id="RHEA:54292"/>
        <dbReference type="Rhea" id="RHEA-COMP:11060"/>
        <dbReference type="Rhea" id="RHEA-COMP:13847"/>
        <dbReference type="ChEBI" id="CHEBI:30013"/>
        <dbReference type="ChEBI" id="CHEBI:30616"/>
        <dbReference type="ChEBI" id="CHEBI:33019"/>
        <dbReference type="ChEBI" id="CHEBI:138113"/>
        <dbReference type="EC" id="2.7.7.108"/>
    </reaction>
</comment>
<feature type="binding site" evidence="8">
    <location>
        <position position="184"/>
    </location>
    <ligand>
        <name>ATP</name>
        <dbReference type="ChEBI" id="CHEBI:30616"/>
    </ligand>
</feature>
<dbReference type="EC" id="2.7.7.108" evidence="8"/>
<evidence type="ECO:0000256" key="8">
    <source>
        <dbReference type="HAMAP-Rule" id="MF_00692"/>
    </source>
</evidence>
<keyword evidence="4 8" id="KW-0479">Metal-binding</keyword>
<dbReference type="EC" id="2.7.7.-" evidence="8"/>
<name>A0ABT7K285_9HYPH</name>
<dbReference type="PANTHER" id="PTHR32057:SF14">
    <property type="entry name" value="PROTEIN ADENYLYLTRANSFERASE SELO, MITOCHONDRIAL"/>
    <property type="match status" value="1"/>
</dbReference>
<dbReference type="Proteomes" id="UP001172645">
    <property type="component" value="Unassembled WGS sequence"/>
</dbReference>
<dbReference type="InterPro" id="IPR011009">
    <property type="entry name" value="Kinase-like_dom_sf"/>
</dbReference>
<feature type="binding site" evidence="8">
    <location>
        <position position="261"/>
    </location>
    <ligand>
        <name>Mg(2+)</name>
        <dbReference type="ChEBI" id="CHEBI:18420"/>
    </ligand>
</feature>
<feature type="binding site" evidence="8">
    <location>
        <position position="100"/>
    </location>
    <ligand>
        <name>ATP</name>
        <dbReference type="ChEBI" id="CHEBI:30616"/>
    </ligand>
</feature>
<comment type="similarity">
    <text evidence="1 8">Belongs to the SELO family.</text>
</comment>
<evidence type="ECO:0000256" key="2">
    <source>
        <dbReference type="ARBA" id="ARBA00022679"/>
    </source>
</evidence>
<proteinExistence type="inferred from homology"/>
<evidence type="ECO:0000313" key="10">
    <source>
        <dbReference type="Proteomes" id="UP001172645"/>
    </source>
</evidence>
<keyword evidence="5 8" id="KW-0547">Nucleotide-binding</keyword>
<evidence type="ECO:0000256" key="6">
    <source>
        <dbReference type="ARBA" id="ARBA00022840"/>
    </source>
</evidence>
<evidence type="ECO:0000313" key="9">
    <source>
        <dbReference type="EMBL" id="MDL2402287.1"/>
    </source>
</evidence>
<evidence type="ECO:0000256" key="3">
    <source>
        <dbReference type="ARBA" id="ARBA00022695"/>
    </source>
</evidence>
<feature type="binding site" evidence="8">
    <location>
        <position position="270"/>
    </location>
    <ligand>
        <name>ATP</name>
        <dbReference type="ChEBI" id="CHEBI:30616"/>
    </ligand>
</feature>
<dbReference type="InterPro" id="IPR003846">
    <property type="entry name" value="SelO"/>
</dbReference>
<comment type="cofactor">
    <cofactor evidence="8">
        <name>Mg(2+)</name>
        <dbReference type="ChEBI" id="CHEBI:18420"/>
    </cofactor>
    <cofactor evidence="8">
        <name>Mn(2+)</name>
        <dbReference type="ChEBI" id="CHEBI:29035"/>
    </cofactor>
</comment>
<comment type="function">
    <text evidence="8">Nucleotidyltransferase involved in the post-translational modification of proteins. It can catalyze the addition of adenosine monophosphate (AMP) or uridine monophosphate (UMP) to a protein, resulting in modifications known as AMPylation and UMPylation.</text>
</comment>
<evidence type="ECO:0000256" key="4">
    <source>
        <dbReference type="ARBA" id="ARBA00022723"/>
    </source>
</evidence>
<feature type="binding site" evidence="8">
    <location>
        <position position="121"/>
    </location>
    <ligand>
        <name>ATP</name>
        <dbReference type="ChEBI" id="CHEBI:30616"/>
    </ligand>
</feature>
<feature type="binding site" evidence="8">
    <location>
        <position position="133"/>
    </location>
    <ligand>
        <name>ATP</name>
        <dbReference type="ChEBI" id="CHEBI:30616"/>
    </ligand>
</feature>
<organism evidence="9 10">
    <name type="scientific">Rhizobium mayense</name>
    <dbReference type="NCBI Taxonomy" id="1312184"/>
    <lineage>
        <taxon>Bacteria</taxon>
        <taxon>Pseudomonadati</taxon>
        <taxon>Pseudomonadota</taxon>
        <taxon>Alphaproteobacteria</taxon>
        <taxon>Hyphomicrobiales</taxon>
        <taxon>Rhizobiaceae</taxon>
        <taxon>Rhizobium/Agrobacterium group</taxon>
        <taxon>Rhizobium</taxon>
    </lineage>
</organism>
<feature type="binding site" evidence="8">
    <location>
        <position position="101"/>
    </location>
    <ligand>
        <name>ATP</name>
        <dbReference type="ChEBI" id="CHEBI:30616"/>
    </ligand>
</feature>
<comment type="catalytic activity">
    <reaction evidence="8">
        <text>L-histidyl-[protein] + UTP = N(tele)-(5'-uridylyl)-L-histidyl-[protein] + diphosphate</text>
        <dbReference type="Rhea" id="RHEA:83891"/>
        <dbReference type="Rhea" id="RHEA-COMP:9745"/>
        <dbReference type="Rhea" id="RHEA-COMP:20239"/>
        <dbReference type="ChEBI" id="CHEBI:29979"/>
        <dbReference type="ChEBI" id="CHEBI:33019"/>
        <dbReference type="ChEBI" id="CHEBI:46398"/>
        <dbReference type="ChEBI" id="CHEBI:233474"/>
    </reaction>
</comment>
<dbReference type="HAMAP" id="MF_00692">
    <property type="entry name" value="SelO"/>
    <property type="match status" value="1"/>
</dbReference>
<dbReference type="NCBIfam" id="NF000658">
    <property type="entry name" value="PRK00029.1"/>
    <property type="match status" value="1"/>
</dbReference>
<comment type="catalytic activity">
    <reaction evidence="8">
        <text>L-tyrosyl-[protein] + UTP = O-(5'-uridylyl)-L-tyrosyl-[protein] + diphosphate</text>
        <dbReference type="Rhea" id="RHEA:83887"/>
        <dbReference type="Rhea" id="RHEA-COMP:10136"/>
        <dbReference type="Rhea" id="RHEA-COMP:20238"/>
        <dbReference type="ChEBI" id="CHEBI:33019"/>
        <dbReference type="ChEBI" id="CHEBI:46398"/>
        <dbReference type="ChEBI" id="CHEBI:46858"/>
        <dbReference type="ChEBI" id="CHEBI:90602"/>
    </reaction>
</comment>
<feature type="active site" description="Proton acceptor" evidence="8">
    <location>
        <position position="260"/>
    </location>
</feature>
<evidence type="ECO:0000256" key="1">
    <source>
        <dbReference type="ARBA" id="ARBA00009747"/>
    </source>
</evidence>
<keyword evidence="10" id="KW-1185">Reference proteome</keyword>
<feature type="binding site" evidence="8">
    <location>
        <position position="191"/>
    </location>
    <ligand>
        <name>ATP</name>
        <dbReference type="ChEBI" id="CHEBI:30616"/>
    </ligand>
</feature>
<accession>A0ABT7K285</accession>